<feature type="domain" description="Mannose-1-phosphate guanyltransferase C-terminal" evidence="10">
    <location>
        <begin position="265"/>
        <end position="351"/>
    </location>
</feature>
<keyword evidence="5" id="KW-0511">Multifunctional enzyme</keyword>
<dbReference type="InterPro" id="IPR005835">
    <property type="entry name" value="NTP_transferase_dom"/>
</dbReference>
<dbReference type="InterPro" id="IPR050065">
    <property type="entry name" value="GlmU-like"/>
</dbReference>
<evidence type="ECO:0000259" key="9">
    <source>
        <dbReference type="Pfam" id="PF00483"/>
    </source>
</evidence>
<name>A0A7J3MY34_9CREN</name>
<dbReference type="EMBL" id="DTAU01000142">
    <property type="protein sequence ID" value="HFQ79521.1"/>
    <property type="molecule type" value="Genomic_DNA"/>
</dbReference>
<dbReference type="InterPro" id="IPR056729">
    <property type="entry name" value="GMPPB_C"/>
</dbReference>
<evidence type="ECO:0008006" key="13">
    <source>
        <dbReference type="Google" id="ProtNLM"/>
    </source>
</evidence>
<keyword evidence="4" id="KW-0548">Nucleotidyltransferase</keyword>
<comment type="catalytic activity">
    <reaction evidence="7">
        <text>alpha-D-glucosamine 1-phosphate + acetyl-CoA = N-acetyl-alpha-D-glucosamine 1-phosphate + CoA + H(+)</text>
        <dbReference type="Rhea" id="RHEA:13725"/>
        <dbReference type="ChEBI" id="CHEBI:15378"/>
        <dbReference type="ChEBI" id="CHEBI:57287"/>
        <dbReference type="ChEBI" id="CHEBI:57288"/>
        <dbReference type="ChEBI" id="CHEBI:57776"/>
        <dbReference type="ChEBI" id="CHEBI:58516"/>
        <dbReference type="EC" id="2.3.1.157"/>
    </reaction>
</comment>
<dbReference type="PANTHER" id="PTHR43584:SF8">
    <property type="entry name" value="N-ACETYLMURAMATE ALPHA-1-PHOSPHATE URIDYLYLTRANSFERASE"/>
    <property type="match status" value="1"/>
</dbReference>
<dbReference type="SUPFAM" id="SSF53448">
    <property type="entry name" value="Nucleotide-diphospho-sugar transferases"/>
    <property type="match status" value="1"/>
</dbReference>
<gene>
    <name evidence="11" type="ORF">ENT99_07500</name>
    <name evidence="12" type="ORF">ENU64_03405</name>
</gene>
<feature type="domain" description="Nucleotidyl transferase" evidence="9">
    <location>
        <begin position="8"/>
        <end position="227"/>
    </location>
</feature>
<evidence type="ECO:0000256" key="5">
    <source>
        <dbReference type="ARBA" id="ARBA00023268"/>
    </source>
</evidence>
<dbReference type="Pfam" id="PF25087">
    <property type="entry name" value="GMPPB_C"/>
    <property type="match status" value="1"/>
</dbReference>
<keyword evidence="6" id="KW-0012">Acyltransferase</keyword>
<evidence type="ECO:0000256" key="6">
    <source>
        <dbReference type="ARBA" id="ARBA00023315"/>
    </source>
</evidence>
<dbReference type="AlphaFoldDB" id="A0A7J3MY34"/>
<comment type="pathway">
    <text evidence="2">Nucleotide-sugar biosynthesis; UDP-N-acetyl-alpha-D-glucosamine biosynthesis; UDP-N-acetyl-alpha-D-glucosamine from N-acetyl-alpha-D-glucosamine 1-phosphate: step 1/1.</text>
</comment>
<dbReference type="Pfam" id="PF00483">
    <property type="entry name" value="NTP_transferase"/>
    <property type="match status" value="1"/>
</dbReference>
<evidence type="ECO:0000256" key="7">
    <source>
        <dbReference type="ARBA" id="ARBA00048247"/>
    </source>
</evidence>
<reference evidence="12" key="1">
    <citation type="journal article" date="2020" name="mSystems">
        <title>Genome- and Community-Level Interaction Insights into Carbon Utilization and Element Cycling Functions of Hydrothermarchaeota in Hydrothermal Sediment.</title>
        <authorList>
            <person name="Zhou Z."/>
            <person name="Liu Y."/>
            <person name="Xu W."/>
            <person name="Pan J."/>
            <person name="Luo Z.H."/>
            <person name="Li M."/>
        </authorList>
    </citation>
    <scope>NUCLEOTIDE SEQUENCE [LARGE SCALE GENOMIC DNA]</scope>
    <source>
        <strain evidence="11">SpSt-629</strain>
        <strain evidence="12">SpSt-688</strain>
    </source>
</reference>
<dbReference type="EMBL" id="DTDH01000099">
    <property type="protein sequence ID" value="HGT98457.1"/>
    <property type="molecule type" value="Genomic_DNA"/>
</dbReference>
<evidence type="ECO:0000256" key="3">
    <source>
        <dbReference type="ARBA" id="ARBA00022679"/>
    </source>
</evidence>
<evidence type="ECO:0000256" key="8">
    <source>
        <dbReference type="ARBA" id="ARBA00048493"/>
    </source>
</evidence>
<evidence type="ECO:0000256" key="2">
    <source>
        <dbReference type="ARBA" id="ARBA00005208"/>
    </source>
</evidence>
<dbReference type="InterPro" id="IPR029044">
    <property type="entry name" value="Nucleotide-diphossugar_trans"/>
</dbReference>
<dbReference type="InterPro" id="IPR018357">
    <property type="entry name" value="Hexapep_transf_CS"/>
</dbReference>
<dbReference type="Gene3D" id="3.90.550.10">
    <property type="entry name" value="Spore Coat Polysaccharide Biosynthesis Protein SpsA, Chain A"/>
    <property type="match status" value="1"/>
</dbReference>
<organism evidence="12">
    <name type="scientific">Ignisphaera aggregans</name>
    <dbReference type="NCBI Taxonomy" id="334771"/>
    <lineage>
        <taxon>Archaea</taxon>
        <taxon>Thermoproteota</taxon>
        <taxon>Thermoprotei</taxon>
        <taxon>Desulfurococcales</taxon>
        <taxon>Desulfurococcaceae</taxon>
        <taxon>Ignisphaera</taxon>
    </lineage>
</organism>
<dbReference type="InterPro" id="IPR011004">
    <property type="entry name" value="Trimer_LpxA-like_sf"/>
</dbReference>
<evidence type="ECO:0000256" key="1">
    <source>
        <dbReference type="ARBA" id="ARBA00005166"/>
    </source>
</evidence>
<evidence type="ECO:0000259" key="10">
    <source>
        <dbReference type="Pfam" id="PF25087"/>
    </source>
</evidence>
<dbReference type="Gene3D" id="2.160.10.10">
    <property type="entry name" value="Hexapeptide repeat proteins"/>
    <property type="match status" value="1"/>
</dbReference>
<comment type="pathway">
    <text evidence="1">Nucleotide-sugar biosynthesis; UDP-N-acetyl-alpha-D-glucosamine biosynthesis; N-acetyl-alpha-D-glucosamine 1-phosphate from alpha-D-glucosamine 6-phosphate (route II): step 2/2.</text>
</comment>
<accession>A0A7J3MY34</accession>
<sequence>MAIDIPVVILAGGIGERIKILTSGKPKTLLSLVGKHIVEYVLNNLVGIGIRHVYMVINNPKDFEDIAVKYGRYLEIELIQQKKPDIEGAIISAKDSIHRDFVLLYGDIIAPRDMYQELFSTYIENRYSVVLIPEEDVESYGTAVLDESGSIERFIEKPIHGYQSLYVVGGAYILPKEFIEYVESYGNVTEALNTINNRYRLKPCIWSGWWIDVEYPWDLLRASLYILQQIDRSSISSNAKISPNAVIEGPVIIEDDVEIDHYAIIKGPVYIGRKTYVGSHSLVRSYVSIEGDTTIGSYTEIVWSSIQKNTTIGSRSYIGFSVIGFNSVIEPGVITLNIVPEEVKIARSFKITRRGREYVKIGAVIGAGTRINAYRVLKPGEEVSKL</sequence>
<evidence type="ECO:0000313" key="11">
    <source>
        <dbReference type="EMBL" id="HFQ79521.1"/>
    </source>
</evidence>
<dbReference type="SUPFAM" id="SSF51161">
    <property type="entry name" value="Trimeric LpxA-like enzymes"/>
    <property type="match status" value="1"/>
</dbReference>
<protein>
    <recommendedName>
        <fullName evidence="13">Nucleotidyl transferase</fullName>
    </recommendedName>
</protein>
<comment type="caution">
    <text evidence="12">The sequence shown here is derived from an EMBL/GenBank/DDBJ whole genome shotgun (WGS) entry which is preliminary data.</text>
</comment>
<dbReference type="PANTHER" id="PTHR43584">
    <property type="entry name" value="NUCLEOTIDYL TRANSFERASE"/>
    <property type="match status" value="1"/>
</dbReference>
<comment type="catalytic activity">
    <reaction evidence="8">
        <text>N-acetyl-alpha-D-glucosamine 1-phosphate + UTP + H(+) = UDP-N-acetyl-alpha-D-glucosamine + diphosphate</text>
        <dbReference type="Rhea" id="RHEA:13509"/>
        <dbReference type="ChEBI" id="CHEBI:15378"/>
        <dbReference type="ChEBI" id="CHEBI:33019"/>
        <dbReference type="ChEBI" id="CHEBI:46398"/>
        <dbReference type="ChEBI" id="CHEBI:57705"/>
        <dbReference type="ChEBI" id="CHEBI:57776"/>
        <dbReference type="EC" id="2.7.7.23"/>
    </reaction>
</comment>
<dbReference type="GO" id="GO:0003977">
    <property type="term" value="F:UDP-N-acetylglucosamine diphosphorylase activity"/>
    <property type="evidence" value="ECO:0007669"/>
    <property type="project" value="UniProtKB-EC"/>
</dbReference>
<keyword evidence="3" id="KW-0808">Transferase</keyword>
<dbReference type="PROSITE" id="PS00101">
    <property type="entry name" value="HEXAPEP_TRANSFERASES"/>
    <property type="match status" value="1"/>
</dbReference>
<dbReference type="GO" id="GO:0019134">
    <property type="term" value="F:glucosamine-1-phosphate N-acetyltransferase activity"/>
    <property type="evidence" value="ECO:0007669"/>
    <property type="project" value="UniProtKB-EC"/>
</dbReference>
<proteinExistence type="predicted"/>
<evidence type="ECO:0000256" key="4">
    <source>
        <dbReference type="ARBA" id="ARBA00022695"/>
    </source>
</evidence>
<evidence type="ECO:0000313" key="12">
    <source>
        <dbReference type="EMBL" id="HGT98457.1"/>
    </source>
</evidence>